<evidence type="ECO:0000313" key="9">
    <source>
        <dbReference type="Proteomes" id="UP000051733"/>
    </source>
</evidence>
<reference evidence="8 9" key="1">
    <citation type="journal article" date="2015" name="Genome Announc.">
        <title>Expanding the biotechnology potential of lactobacilli through comparative genomics of 213 strains and associated genera.</title>
        <authorList>
            <person name="Sun Z."/>
            <person name="Harris H.M."/>
            <person name="McCann A."/>
            <person name="Guo C."/>
            <person name="Argimon S."/>
            <person name="Zhang W."/>
            <person name="Yang X."/>
            <person name="Jeffery I.B."/>
            <person name="Cooney J.C."/>
            <person name="Kagawa T.F."/>
            <person name="Liu W."/>
            <person name="Song Y."/>
            <person name="Salvetti E."/>
            <person name="Wrobel A."/>
            <person name="Rasinkangas P."/>
            <person name="Parkhill J."/>
            <person name="Rea M.C."/>
            <person name="O'Sullivan O."/>
            <person name="Ritari J."/>
            <person name="Douillard F.P."/>
            <person name="Paul Ross R."/>
            <person name="Yang R."/>
            <person name="Briner A.E."/>
            <person name="Felis G.E."/>
            <person name="de Vos W.M."/>
            <person name="Barrangou R."/>
            <person name="Klaenhammer T.R."/>
            <person name="Caufield P.W."/>
            <person name="Cui Y."/>
            <person name="Zhang H."/>
            <person name="O'Toole P.W."/>
        </authorList>
    </citation>
    <scope>NUCLEOTIDE SEQUENCE [LARGE SCALE GENOMIC DNA]</scope>
    <source>
        <strain evidence="8 9">DSM 20634</strain>
    </source>
</reference>
<evidence type="ECO:0000256" key="5">
    <source>
        <dbReference type="ARBA" id="ARBA00076752"/>
    </source>
</evidence>
<dbReference type="PIRSF" id="PIRSF037505">
    <property type="entry name" value="Betaine_HMT"/>
    <property type="match status" value="1"/>
</dbReference>
<dbReference type="GO" id="GO:0032259">
    <property type="term" value="P:methylation"/>
    <property type="evidence" value="ECO:0007669"/>
    <property type="project" value="UniProtKB-KW"/>
</dbReference>
<comment type="caution">
    <text evidence="8">The sequence shown here is derived from an EMBL/GenBank/DDBJ whole genome shotgun (WGS) entry which is preliminary data.</text>
</comment>
<evidence type="ECO:0000256" key="6">
    <source>
        <dbReference type="PROSITE-ProRule" id="PRU00333"/>
    </source>
</evidence>
<dbReference type="GO" id="GO:0008898">
    <property type="term" value="F:S-adenosylmethionine-homocysteine S-methyltransferase activity"/>
    <property type="evidence" value="ECO:0007669"/>
    <property type="project" value="TreeGrafter"/>
</dbReference>
<dbReference type="PANTHER" id="PTHR46015">
    <property type="entry name" value="ZGC:172121"/>
    <property type="match status" value="1"/>
</dbReference>
<feature type="domain" description="Hcy-binding" evidence="7">
    <location>
        <begin position="1"/>
        <end position="295"/>
    </location>
</feature>
<dbReference type="SUPFAM" id="SSF82282">
    <property type="entry name" value="Homocysteine S-methyltransferase"/>
    <property type="match status" value="1"/>
</dbReference>
<organism evidence="8 9">
    <name type="scientific">Paucilactobacillus vaccinostercus DSM 20634</name>
    <dbReference type="NCBI Taxonomy" id="1423813"/>
    <lineage>
        <taxon>Bacteria</taxon>
        <taxon>Bacillati</taxon>
        <taxon>Bacillota</taxon>
        <taxon>Bacilli</taxon>
        <taxon>Lactobacillales</taxon>
        <taxon>Lactobacillaceae</taxon>
        <taxon>Paucilactobacillus</taxon>
    </lineage>
</organism>
<dbReference type="GO" id="GO:0033528">
    <property type="term" value="P:S-methylmethionine cycle"/>
    <property type="evidence" value="ECO:0007669"/>
    <property type="project" value="TreeGrafter"/>
</dbReference>
<evidence type="ECO:0000313" key="8">
    <source>
        <dbReference type="EMBL" id="KRM60843.1"/>
    </source>
</evidence>
<dbReference type="InterPro" id="IPR051486">
    <property type="entry name" value="Hcy_S-methyltransferase"/>
</dbReference>
<dbReference type="InterPro" id="IPR003726">
    <property type="entry name" value="HCY_dom"/>
</dbReference>
<evidence type="ECO:0000256" key="2">
    <source>
        <dbReference type="ARBA" id="ARBA00022679"/>
    </source>
</evidence>
<dbReference type="PROSITE" id="PS50970">
    <property type="entry name" value="HCY"/>
    <property type="match status" value="1"/>
</dbReference>
<name>A0A0R2A9V9_9LACO</name>
<gene>
    <name evidence="8" type="ORF">FC26_GL000326</name>
</gene>
<comment type="cofactor">
    <cofactor evidence="6">
        <name>Zn(2+)</name>
        <dbReference type="ChEBI" id="CHEBI:29105"/>
    </cofactor>
</comment>
<dbReference type="PATRIC" id="fig|1423813.3.peg.334"/>
<keyword evidence="4 6" id="KW-0862">Zinc</keyword>
<dbReference type="Proteomes" id="UP000051733">
    <property type="component" value="Unassembled WGS sequence"/>
</dbReference>
<evidence type="ECO:0000256" key="4">
    <source>
        <dbReference type="ARBA" id="ARBA00022833"/>
    </source>
</evidence>
<accession>A0A0R2A9V9</accession>
<dbReference type="InterPro" id="IPR036589">
    <property type="entry name" value="HCY_dom_sf"/>
</dbReference>
<evidence type="ECO:0000259" key="7">
    <source>
        <dbReference type="PROSITE" id="PS50970"/>
    </source>
</evidence>
<keyword evidence="3 6" id="KW-0479">Metal-binding</keyword>
<dbReference type="EMBL" id="AYYY01000061">
    <property type="protein sequence ID" value="KRM60843.1"/>
    <property type="molecule type" value="Genomic_DNA"/>
</dbReference>
<dbReference type="InterPro" id="IPR017226">
    <property type="entry name" value="BHMT-like"/>
</dbReference>
<dbReference type="RefSeq" id="WP_420835228.1">
    <property type="nucleotide sequence ID" value="NZ_AYYY01000061.1"/>
</dbReference>
<dbReference type="GO" id="GO:0008270">
    <property type="term" value="F:zinc ion binding"/>
    <property type="evidence" value="ECO:0007669"/>
    <property type="project" value="InterPro"/>
</dbReference>
<dbReference type="GO" id="GO:0009086">
    <property type="term" value="P:methionine biosynthetic process"/>
    <property type="evidence" value="ECO:0007669"/>
    <property type="project" value="InterPro"/>
</dbReference>
<dbReference type="STRING" id="1423813.FC26_GL000326"/>
<evidence type="ECO:0000256" key="3">
    <source>
        <dbReference type="ARBA" id="ARBA00022723"/>
    </source>
</evidence>
<keyword evidence="9" id="KW-1185">Reference proteome</keyword>
<sequence>MLKNQRVVVSDGAMATELEKMGVQTDNELWSAMALITNPDAIRAVHEGYFMAGATIATTNTYQANLPALADFDVDQEAGLQLIHDAVKLADQARAGDDRLLIAGSVGPYGAYLADGSEYTGDYHLSKADYQAFHLPRIQALVAAGVDCLALETMPNFAEVQALLALLQRDFPTVRVWVSFSVGDTPANLCDGTPLREAAQYCDAQENVLAVGVNCTKMENILPAINEIHGVTDKAIIVYPNNGDRYDPTTKTWEKVTDAPQFSELVPQWLAAGARIIGGCCRTTPDDIATIKASVDQYLAG</sequence>
<feature type="binding site" evidence="6">
    <location>
        <position position="281"/>
    </location>
    <ligand>
        <name>Zn(2+)</name>
        <dbReference type="ChEBI" id="CHEBI:29105"/>
    </ligand>
</feature>
<feature type="binding site" evidence="6">
    <location>
        <position position="280"/>
    </location>
    <ligand>
        <name>Zn(2+)</name>
        <dbReference type="ChEBI" id="CHEBI:29105"/>
    </ligand>
</feature>
<dbReference type="FunFam" id="3.20.20.330:FF:000002">
    <property type="entry name" value="Homocysteine S-methyltransferase"/>
    <property type="match status" value="1"/>
</dbReference>
<dbReference type="Gene3D" id="3.20.20.330">
    <property type="entry name" value="Homocysteine-binding-like domain"/>
    <property type="match status" value="1"/>
</dbReference>
<evidence type="ECO:0000256" key="1">
    <source>
        <dbReference type="ARBA" id="ARBA00022603"/>
    </source>
</evidence>
<keyword evidence="1 6" id="KW-0489">Methyltransferase</keyword>
<dbReference type="Pfam" id="PF02574">
    <property type="entry name" value="S-methyl_trans"/>
    <property type="match status" value="1"/>
</dbReference>
<proteinExistence type="predicted"/>
<dbReference type="AlphaFoldDB" id="A0A0R2A9V9"/>
<keyword evidence="2 6" id="KW-0808">Transferase</keyword>
<dbReference type="PANTHER" id="PTHR46015:SF1">
    <property type="entry name" value="HOMOCYSTEINE S-METHYLTRANSFERASE-LIKE ISOFORM 1"/>
    <property type="match status" value="1"/>
</dbReference>
<feature type="binding site" evidence="6">
    <location>
        <position position="215"/>
    </location>
    <ligand>
        <name>Zn(2+)</name>
        <dbReference type="ChEBI" id="CHEBI:29105"/>
    </ligand>
</feature>
<protein>
    <recommendedName>
        <fullName evidence="5">S-methylmethionine:homocysteine methyltransferase</fullName>
    </recommendedName>
</protein>
<dbReference type="NCBIfam" id="NF007020">
    <property type="entry name" value="PRK09485.1"/>
    <property type="match status" value="1"/>
</dbReference>